<dbReference type="EMBL" id="AP010904">
    <property type="protein sequence ID" value="BAH76066.1"/>
    <property type="molecule type" value="Genomic_DNA"/>
</dbReference>
<dbReference type="PROSITE" id="PS50110">
    <property type="entry name" value="RESPONSE_REGULATORY"/>
    <property type="match status" value="1"/>
</dbReference>
<feature type="domain" description="Response regulatory" evidence="3">
    <location>
        <begin position="5"/>
        <end position="120"/>
    </location>
</feature>
<gene>
    <name evidence="4" type="primary">cheY</name>
    <name evidence="4" type="ordered locus">DMR_25750</name>
</gene>
<dbReference type="PANTHER" id="PTHR44591">
    <property type="entry name" value="STRESS RESPONSE REGULATOR PROTEIN 1"/>
    <property type="match status" value="1"/>
</dbReference>
<evidence type="ECO:0000313" key="4">
    <source>
        <dbReference type="EMBL" id="BAH76066.1"/>
    </source>
</evidence>
<evidence type="ECO:0000259" key="3">
    <source>
        <dbReference type="PROSITE" id="PS50110"/>
    </source>
</evidence>
<reference evidence="4 5" key="1">
    <citation type="journal article" date="2009" name="Genome Res.">
        <title>Whole genome sequence of Desulfovibrio magneticus strain RS-1 revealed common gene clusters in magnetotactic bacteria.</title>
        <authorList>
            <person name="Nakazawa H."/>
            <person name="Arakaki A."/>
            <person name="Narita-Yamada S."/>
            <person name="Yashiro I."/>
            <person name="Jinno K."/>
            <person name="Aoki N."/>
            <person name="Tsuruyama A."/>
            <person name="Okamura Y."/>
            <person name="Tanikawa S."/>
            <person name="Fujita N."/>
            <person name="Takeyama H."/>
            <person name="Matsunaga T."/>
        </authorList>
    </citation>
    <scope>NUCLEOTIDE SEQUENCE [LARGE SCALE GENOMIC DNA]</scope>
    <source>
        <strain evidence="5">ATCC 700980 / DSM 13731 / RS-1</strain>
    </source>
</reference>
<evidence type="ECO:0000313" key="5">
    <source>
        <dbReference type="Proteomes" id="UP000009071"/>
    </source>
</evidence>
<dbReference type="RefSeq" id="WP_015861243.1">
    <property type="nucleotide sequence ID" value="NC_012796.1"/>
</dbReference>
<organism evidence="4 5">
    <name type="scientific">Solidesulfovibrio magneticus (strain ATCC 700980 / DSM 13731 / RS-1)</name>
    <name type="common">Desulfovibrio magneticus</name>
    <dbReference type="NCBI Taxonomy" id="573370"/>
    <lineage>
        <taxon>Bacteria</taxon>
        <taxon>Pseudomonadati</taxon>
        <taxon>Thermodesulfobacteriota</taxon>
        <taxon>Desulfovibrionia</taxon>
        <taxon>Desulfovibrionales</taxon>
        <taxon>Desulfovibrionaceae</taxon>
        <taxon>Solidesulfovibrio</taxon>
    </lineage>
</organism>
<dbReference type="InterPro" id="IPR050595">
    <property type="entry name" value="Bact_response_regulator"/>
</dbReference>
<dbReference type="OrthoDB" id="9786548at2"/>
<dbReference type="Pfam" id="PF00072">
    <property type="entry name" value="Response_reg"/>
    <property type="match status" value="1"/>
</dbReference>
<dbReference type="eggNOG" id="COG0745">
    <property type="taxonomic scope" value="Bacteria"/>
</dbReference>
<accession>C4XU44</accession>
<dbReference type="AlphaFoldDB" id="C4XU44"/>
<dbReference type="InterPro" id="IPR001789">
    <property type="entry name" value="Sig_transdc_resp-reg_receiver"/>
</dbReference>
<dbReference type="Gene3D" id="3.40.50.2300">
    <property type="match status" value="1"/>
</dbReference>
<keyword evidence="1 2" id="KW-0597">Phosphoprotein</keyword>
<dbReference type="STRING" id="573370.DMR_25750"/>
<dbReference type="SUPFAM" id="SSF52172">
    <property type="entry name" value="CheY-like"/>
    <property type="match status" value="1"/>
</dbReference>
<dbReference type="SMART" id="SM00448">
    <property type="entry name" value="REC"/>
    <property type="match status" value="1"/>
</dbReference>
<dbReference type="InterPro" id="IPR011006">
    <property type="entry name" value="CheY-like_superfamily"/>
</dbReference>
<dbReference type="GO" id="GO:0000160">
    <property type="term" value="P:phosphorelay signal transduction system"/>
    <property type="evidence" value="ECO:0007669"/>
    <property type="project" value="InterPro"/>
</dbReference>
<sequence>MAEKRILTVDDSVSVRSLVSSALRQAGFDVVEAVDGADALDKVNSGFDMVITDINMPNIGGIELLGLLRERPDTRFTPVLVLTTESQKNLRDKALAAGASGWVVKPFEPASLVAVVRRFIGRT</sequence>
<evidence type="ECO:0000256" key="2">
    <source>
        <dbReference type="PROSITE-ProRule" id="PRU00169"/>
    </source>
</evidence>
<proteinExistence type="predicted"/>
<protein>
    <submittedName>
        <fullName evidence="4">Chemotaxis protein CheY</fullName>
    </submittedName>
</protein>
<dbReference type="HOGENOM" id="CLU_000445_69_17_7"/>
<dbReference type="Proteomes" id="UP000009071">
    <property type="component" value="Chromosome"/>
</dbReference>
<keyword evidence="5" id="KW-1185">Reference proteome</keyword>
<dbReference type="PANTHER" id="PTHR44591:SF25">
    <property type="entry name" value="CHEMOTAXIS TWO-COMPONENT RESPONSE REGULATOR"/>
    <property type="match status" value="1"/>
</dbReference>
<dbReference type="KEGG" id="dma:DMR_25750"/>
<name>C4XU44_SOLM1</name>
<feature type="modified residue" description="4-aspartylphosphate" evidence="2">
    <location>
        <position position="53"/>
    </location>
</feature>
<evidence type="ECO:0000256" key="1">
    <source>
        <dbReference type="ARBA" id="ARBA00022553"/>
    </source>
</evidence>